<dbReference type="RefSeq" id="WP_045952394.1">
    <property type="nucleotide sequence ID" value="NZ_JZWV01001517.1"/>
</dbReference>
<dbReference type="PROSITE" id="PS50931">
    <property type="entry name" value="HTH_LYSR"/>
    <property type="match status" value="1"/>
</dbReference>
<evidence type="ECO:0000256" key="2">
    <source>
        <dbReference type="ARBA" id="ARBA00023015"/>
    </source>
</evidence>
<comment type="similarity">
    <text evidence="1">Belongs to the LysR transcriptional regulatory family.</text>
</comment>
<dbReference type="GO" id="GO:0003700">
    <property type="term" value="F:DNA-binding transcription factor activity"/>
    <property type="evidence" value="ECO:0007669"/>
    <property type="project" value="InterPro"/>
</dbReference>
<reference evidence="6 7" key="1">
    <citation type="submission" date="2015-02" db="EMBL/GenBank/DDBJ databases">
        <authorList>
            <person name="Ju K.-S."/>
            <person name="Doroghazi J.R."/>
            <person name="Metcalf W."/>
        </authorList>
    </citation>
    <scope>NUCLEOTIDE SEQUENCE [LARGE SCALE GENOMIC DNA]</scope>
    <source>
        <strain evidence="6 7">NRRL ISP-5550</strain>
    </source>
</reference>
<keyword evidence="4" id="KW-0804">Transcription</keyword>
<evidence type="ECO:0000256" key="4">
    <source>
        <dbReference type="ARBA" id="ARBA00023163"/>
    </source>
</evidence>
<dbReference type="InterPro" id="IPR036390">
    <property type="entry name" value="WH_DNA-bd_sf"/>
</dbReference>
<dbReference type="Proteomes" id="UP000033551">
    <property type="component" value="Unassembled WGS sequence"/>
</dbReference>
<protein>
    <submittedName>
        <fullName evidence="6">LysR family transcriptional regulator</fullName>
    </submittedName>
</protein>
<dbReference type="Pfam" id="PF00126">
    <property type="entry name" value="HTH_1"/>
    <property type="match status" value="1"/>
</dbReference>
<dbReference type="SUPFAM" id="SSF53850">
    <property type="entry name" value="Periplasmic binding protein-like II"/>
    <property type="match status" value="1"/>
</dbReference>
<dbReference type="InterPro" id="IPR000847">
    <property type="entry name" value="LysR_HTH_N"/>
</dbReference>
<evidence type="ECO:0000256" key="1">
    <source>
        <dbReference type="ARBA" id="ARBA00009437"/>
    </source>
</evidence>
<dbReference type="OrthoDB" id="9808620at2"/>
<proteinExistence type="inferred from homology"/>
<sequence length="303" mass="31896">MRISPRVPDLPALDLLLSVIELGSLGRAAQAHNITQPSASSRIRYLEQLVGVPVLQRSALGSRPTPAGTLVATLAREVIEAAQGMDAALATLRDRNSSQMSVVASQTVVEYLFPRWLKDLRLRTPGLAVALDAGNSAQVAAAVLEGRFPIGFIESPRVPKGLAGRTVAQDELLVVVAPRHAWAGRSAITIEELVSAELIQREQGSGARTAFEHAVRAHAPGWRPAPLLELASTTAIKNAAMGGVGPAVMSSLAVAHDLAAGTLTAVTVSGLRIRRRLRAVWPAGQRPVGPARDLCAIACLPHP</sequence>
<dbReference type="GO" id="GO:0000976">
    <property type="term" value="F:transcription cis-regulatory region binding"/>
    <property type="evidence" value="ECO:0007669"/>
    <property type="project" value="TreeGrafter"/>
</dbReference>
<keyword evidence="7" id="KW-1185">Reference proteome</keyword>
<dbReference type="PANTHER" id="PTHR30126:SF39">
    <property type="entry name" value="HTH-TYPE TRANSCRIPTIONAL REGULATOR CYSL"/>
    <property type="match status" value="1"/>
</dbReference>
<name>A0A0F4IFD8_9ACTN</name>
<dbReference type="SUPFAM" id="SSF46785">
    <property type="entry name" value="Winged helix' DNA-binding domain"/>
    <property type="match status" value="1"/>
</dbReference>
<evidence type="ECO:0000313" key="6">
    <source>
        <dbReference type="EMBL" id="KJY20178.1"/>
    </source>
</evidence>
<dbReference type="PANTHER" id="PTHR30126">
    <property type="entry name" value="HTH-TYPE TRANSCRIPTIONAL REGULATOR"/>
    <property type="match status" value="1"/>
</dbReference>
<evidence type="ECO:0000256" key="3">
    <source>
        <dbReference type="ARBA" id="ARBA00023125"/>
    </source>
</evidence>
<organism evidence="6 7">
    <name type="scientific">Streptomyces katrae</name>
    <dbReference type="NCBI Taxonomy" id="68223"/>
    <lineage>
        <taxon>Bacteria</taxon>
        <taxon>Bacillati</taxon>
        <taxon>Actinomycetota</taxon>
        <taxon>Actinomycetes</taxon>
        <taxon>Kitasatosporales</taxon>
        <taxon>Streptomycetaceae</taxon>
        <taxon>Streptomyces</taxon>
    </lineage>
</organism>
<comment type="caution">
    <text evidence="6">The sequence shown here is derived from an EMBL/GenBank/DDBJ whole genome shotgun (WGS) entry which is preliminary data.</text>
</comment>
<dbReference type="InterPro" id="IPR005119">
    <property type="entry name" value="LysR_subst-bd"/>
</dbReference>
<feature type="domain" description="HTH lysR-type" evidence="5">
    <location>
        <begin position="8"/>
        <end position="65"/>
    </location>
</feature>
<accession>A0A0F4IFD8</accession>
<keyword evidence="2" id="KW-0805">Transcription regulation</keyword>
<evidence type="ECO:0000313" key="7">
    <source>
        <dbReference type="Proteomes" id="UP000033551"/>
    </source>
</evidence>
<dbReference type="Pfam" id="PF03466">
    <property type="entry name" value="LysR_substrate"/>
    <property type="match status" value="1"/>
</dbReference>
<evidence type="ECO:0000259" key="5">
    <source>
        <dbReference type="PROSITE" id="PS50931"/>
    </source>
</evidence>
<gene>
    <name evidence="6" type="ORF">VR44_38820</name>
</gene>
<dbReference type="EMBL" id="JZWV01001517">
    <property type="protein sequence ID" value="KJY20178.1"/>
    <property type="molecule type" value="Genomic_DNA"/>
</dbReference>
<dbReference type="PATRIC" id="fig|68223.7.peg.5477"/>
<keyword evidence="3" id="KW-0238">DNA-binding</keyword>
<dbReference type="InterPro" id="IPR036388">
    <property type="entry name" value="WH-like_DNA-bd_sf"/>
</dbReference>
<dbReference type="Gene3D" id="3.40.190.10">
    <property type="entry name" value="Periplasmic binding protein-like II"/>
    <property type="match status" value="2"/>
</dbReference>
<dbReference type="AlphaFoldDB" id="A0A0F4IFD8"/>
<dbReference type="Gene3D" id="1.10.10.10">
    <property type="entry name" value="Winged helix-like DNA-binding domain superfamily/Winged helix DNA-binding domain"/>
    <property type="match status" value="1"/>
</dbReference>